<dbReference type="EMBL" id="AP022870">
    <property type="protein sequence ID" value="BCB75445.1"/>
    <property type="molecule type" value="Genomic_DNA"/>
</dbReference>
<dbReference type="Gene3D" id="3.40.50.1820">
    <property type="entry name" value="alpha/beta hydrolase"/>
    <property type="match status" value="1"/>
</dbReference>
<dbReference type="InterPro" id="IPR050471">
    <property type="entry name" value="AB_hydrolase"/>
</dbReference>
<accession>A0A6F8XNN9</accession>
<dbReference type="GO" id="GO:0016787">
    <property type="term" value="F:hydrolase activity"/>
    <property type="evidence" value="ECO:0007669"/>
    <property type="project" value="UniProtKB-KW"/>
</dbReference>
<evidence type="ECO:0000313" key="3">
    <source>
        <dbReference type="Proteomes" id="UP000502508"/>
    </source>
</evidence>
<dbReference type="InterPro" id="IPR000073">
    <property type="entry name" value="AB_hydrolase_1"/>
</dbReference>
<feature type="domain" description="AB hydrolase-1" evidence="1">
    <location>
        <begin position="47"/>
        <end position="270"/>
    </location>
</feature>
<dbReference type="Proteomes" id="UP000502508">
    <property type="component" value="Chromosome"/>
</dbReference>
<dbReference type="SUPFAM" id="SSF53474">
    <property type="entry name" value="alpha/beta-Hydrolases"/>
    <property type="match status" value="1"/>
</dbReference>
<dbReference type="Pfam" id="PF12697">
    <property type="entry name" value="Abhydrolase_6"/>
    <property type="match status" value="1"/>
</dbReference>
<keyword evidence="2" id="KW-0378">Hydrolase</keyword>
<gene>
    <name evidence="2" type="ORF">Pflav_018550</name>
</gene>
<dbReference type="PANTHER" id="PTHR43433">
    <property type="entry name" value="HYDROLASE, ALPHA/BETA FOLD FAMILY PROTEIN"/>
    <property type="match status" value="1"/>
</dbReference>
<keyword evidence="3" id="KW-1185">Reference proteome</keyword>
<dbReference type="InterPro" id="IPR029058">
    <property type="entry name" value="AB_hydrolase_fold"/>
</dbReference>
<sequence>MAGGLALIEKGSERMAISGYPIPVTERAVHANGIDFWYVEAGAGVPLLLLHGGTVSNGPLWTGHKYGWGAHLAALAKHFHVIALDTRGHGRTRNPSGELSYRLYAEDLLAVIEALELDRPLIAGFSDGGTTATILGMIAPEVPRAIVDYAGYQTFNPDPDASNYRRLRNWFGGSPNATKLDYDHFSSDLVDPQRHIDDFEPTQGAGYFRTYIEQIFTFWTKPMEFTYADYPRITAPMLMLVGDRDPSCSLADGVELYQKLPQGELGVVPGACHEVTSLGRDMMLDYLRRHQD</sequence>
<name>A0A6F8XNN9_9ACTN</name>
<evidence type="ECO:0000313" key="2">
    <source>
        <dbReference type="EMBL" id="BCB75445.1"/>
    </source>
</evidence>
<proteinExistence type="predicted"/>
<reference evidence="2 3" key="1">
    <citation type="submission" date="2020-03" db="EMBL/GenBank/DDBJ databases">
        <title>Whole genome shotgun sequence of Phytohabitans flavus NBRC 107702.</title>
        <authorList>
            <person name="Komaki H."/>
            <person name="Tamura T."/>
        </authorList>
    </citation>
    <scope>NUCLEOTIDE SEQUENCE [LARGE SCALE GENOMIC DNA]</scope>
    <source>
        <strain evidence="2 3">NBRC 107702</strain>
    </source>
</reference>
<dbReference type="KEGG" id="pfla:Pflav_018550"/>
<dbReference type="PANTHER" id="PTHR43433:SF4">
    <property type="entry name" value="NON-HEME CHLOROPEROXIDASE-RELATED"/>
    <property type="match status" value="1"/>
</dbReference>
<dbReference type="AlphaFoldDB" id="A0A6F8XNN9"/>
<evidence type="ECO:0000259" key="1">
    <source>
        <dbReference type="Pfam" id="PF12697"/>
    </source>
</evidence>
<protein>
    <submittedName>
        <fullName evidence="2">Alpha/beta hydrolase</fullName>
    </submittedName>
</protein>
<organism evidence="2 3">
    <name type="scientific">Phytohabitans flavus</name>
    <dbReference type="NCBI Taxonomy" id="1076124"/>
    <lineage>
        <taxon>Bacteria</taxon>
        <taxon>Bacillati</taxon>
        <taxon>Actinomycetota</taxon>
        <taxon>Actinomycetes</taxon>
        <taxon>Micromonosporales</taxon>
        <taxon>Micromonosporaceae</taxon>
    </lineage>
</organism>
<reference evidence="2 3" key="2">
    <citation type="submission" date="2020-03" db="EMBL/GenBank/DDBJ databases">
        <authorList>
            <person name="Ichikawa N."/>
            <person name="Kimura A."/>
            <person name="Kitahashi Y."/>
            <person name="Uohara A."/>
        </authorList>
    </citation>
    <scope>NUCLEOTIDE SEQUENCE [LARGE SCALE GENOMIC DNA]</scope>
    <source>
        <strain evidence="2 3">NBRC 107702</strain>
    </source>
</reference>